<reference evidence="1" key="1">
    <citation type="journal article" date="2020" name="Stud. Mycol.">
        <title>101 Dothideomycetes genomes: a test case for predicting lifestyles and emergence of pathogens.</title>
        <authorList>
            <person name="Haridas S."/>
            <person name="Albert R."/>
            <person name="Binder M."/>
            <person name="Bloem J."/>
            <person name="Labutti K."/>
            <person name="Salamov A."/>
            <person name="Andreopoulos B."/>
            <person name="Baker S."/>
            <person name="Barry K."/>
            <person name="Bills G."/>
            <person name="Bluhm B."/>
            <person name="Cannon C."/>
            <person name="Castanera R."/>
            <person name="Culley D."/>
            <person name="Daum C."/>
            <person name="Ezra D."/>
            <person name="Gonzalez J."/>
            <person name="Henrissat B."/>
            <person name="Kuo A."/>
            <person name="Liang C."/>
            <person name="Lipzen A."/>
            <person name="Lutzoni F."/>
            <person name="Magnuson J."/>
            <person name="Mondo S."/>
            <person name="Nolan M."/>
            <person name="Ohm R."/>
            <person name="Pangilinan J."/>
            <person name="Park H.-J."/>
            <person name="Ramirez L."/>
            <person name="Alfaro M."/>
            <person name="Sun H."/>
            <person name="Tritt A."/>
            <person name="Yoshinaga Y."/>
            <person name="Zwiers L.-H."/>
            <person name="Turgeon B."/>
            <person name="Goodwin S."/>
            <person name="Spatafora J."/>
            <person name="Crous P."/>
            <person name="Grigoriev I."/>
        </authorList>
    </citation>
    <scope>NUCLEOTIDE SEQUENCE</scope>
    <source>
        <strain evidence="1">ATCC 200398</strain>
    </source>
</reference>
<name>A0ACB6QM09_9PLEO</name>
<dbReference type="EMBL" id="MU003517">
    <property type="protein sequence ID" value="KAF2468049.1"/>
    <property type="molecule type" value="Genomic_DNA"/>
</dbReference>
<gene>
    <name evidence="1" type="ORF">BDR25DRAFT_57157</name>
</gene>
<sequence length="67" mass="8225">MVPFPKNAGKRRPFIVMRTYQLITSERYPSTHFFYVHCSFQFTQVSTPTLPFRWPWTTSRLRKRRKN</sequence>
<proteinExistence type="predicted"/>
<protein>
    <submittedName>
        <fullName evidence="1">Uncharacterized protein</fullName>
    </submittedName>
</protein>
<evidence type="ECO:0000313" key="2">
    <source>
        <dbReference type="Proteomes" id="UP000799755"/>
    </source>
</evidence>
<evidence type="ECO:0000313" key="1">
    <source>
        <dbReference type="EMBL" id="KAF2468049.1"/>
    </source>
</evidence>
<organism evidence="1 2">
    <name type="scientific">Lindgomyces ingoldianus</name>
    <dbReference type="NCBI Taxonomy" id="673940"/>
    <lineage>
        <taxon>Eukaryota</taxon>
        <taxon>Fungi</taxon>
        <taxon>Dikarya</taxon>
        <taxon>Ascomycota</taxon>
        <taxon>Pezizomycotina</taxon>
        <taxon>Dothideomycetes</taxon>
        <taxon>Pleosporomycetidae</taxon>
        <taxon>Pleosporales</taxon>
        <taxon>Lindgomycetaceae</taxon>
        <taxon>Lindgomyces</taxon>
    </lineage>
</organism>
<keyword evidence="2" id="KW-1185">Reference proteome</keyword>
<accession>A0ACB6QM09</accession>
<comment type="caution">
    <text evidence="1">The sequence shown here is derived from an EMBL/GenBank/DDBJ whole genome shotgun (WGS) entry which is preliminary data.</text>
</comment>
<dbReference type="Proteomes" id="UP000799755">
    <property type="component" value="Unassembled WGS sequence"/>
</dbReference>